<dbReference type="Proteomes" id="UP000661894">
    <property type="component" value="Unassembled WGS sequence"/>
</dbReference>
<feature type="repeat" description="TPR" evidence="1">
    <location>
        <begin position="80"/>
        <end position="113"/>
    </location>
</feature>
<evidence type="ECO:0000313" key="5">
    <source>
        <dbReference type="Proteomes" id="UP000661894"/>
    </source>
</evidence>
<proteinExistence type="predicted"/>
<protein>
    <recommendedName>
        <fullName evidence="6">Tetratricopeptide repeat protein</fullName>
    </recommendedName>
</protein>
<dbReference type="InterPro" id="IPR019734">
    <property type="entry name" value="TPR_rpt"/>
</dbReference>
<dbReference type="Gene3D" id="1.25.40.10">
    <property type="entry name" value="Tetratricopeptide repeat domain"/>
    <property type="match status" value="1"/>
</dbReference>
<feature type="region of interest" description="Disordered" evidence="2">
    <location>
        <begin position="172"/>
        <end position="292"/>
    </location>
</feature>
<dbReference type="RefSeq" id="WP_251839234.1">
    <property type="nucleotide sequence ID" value="NZ_JACSPO010000002.1"/>
</dbReference>
<accession>A0ABR8Z2U8</accession>
<feature type="compositionally biased region" description="Low complexity" evidence="2">
    <location>
        <begin position="199"/>
        <end position="210"/>
    </location>
</feature>
<evidence type="ECO:0000256" key="1">
    <source>
        <dbReference type="PROSITE-ProRule" id="PRU00339"/>
    </source>
</evidence>
<feature type="transmembrane region" description="Helical" evidence="3">
    <location>
        <begin position="23"/>
        <end position="50"/>
    </location>
</feature>
<evidence type="ECO:0000256" key="3">
    <source>
        <dbReference type="SAM" id="Phobius"/>
    </source>
</evidence>
<keyword evidence="3" id="KW-0812">Transmembrane</keyword>
<feature type="compositionally biased region" description="Basic and acidic residues" evidence="2">
    <location>
        <begin position="258"/>
        <end position="280"/>
    </location>
</feature>
<sequence>MSADVPQSERPPLPAHLRRRRRLLAWSAPVVLAFLVTGSLLVGTVLGAALGTREFDALRFPEAARQYQAQQRWTGFPEQWKAWFNSGTAQYRAEEHFLAVEDLRRALELVPEAGPLPGGPEGSKAPESPECRVRTNLSLAIEAMGDVAATDDEDPGMAEVYYAEAQEVIAPCTSSQDNEESSERQQDKEQQAREDQQEPQEQPSDQPSGEPSEDPSDEPSDGPSEDPSDEPSDEPSDPGDEPSDDPGEQDPTDEPDDDPRRDELEERNREAERDRQEQQERGGGGFGGGQNW</sequence>
<feature type="region of interest" description="Disordered" evidence="2">
    <location>
        <begin position="111"/>
        <end position="130"/>
    </location>
</feature>
<keyword evidence="3" id="KW-0472">Membrane</keyword>
<keyword evidence="1" id="KW-0802">TPR repeat</keyword>
<feature type="compositionally biased region" description="Gly residues" evidence="2">
    <location>
        <begin position="281"/>
        <end position="292"/>
    </location>
</feature>
<feature type="compositionally biased region" description="Basic and acidic residues" evidence="2">
    <location>
        <begin position="181"/>
        <end position="196"/>
    </location>
</feature>
<dbReference type="PROSITE" id="PS50005">
    <property type="entry name" value="TPR"/>
    <property type="match status" value="1"/>
</dbReference>
<dbReference type="SUPFAM" id="SSF48452">
    <property type="entry name" value="TPR-like"/>
    <property type="match status" value="1"/>
</dbReference>
<keyword evidence="3" id="KW-1133">Transmembrane helix</keyword>
<comment type="caution">
    <text evidence="4">The sequence shown here is derived from an EMBL/GenBank/DDBJ whole genome shotgun (WGS) entry which is preliminary data.</text>
</comment>
<reference evidence="4 5" key="1">
    <citation type="submission" date="2020-08" db="EMBL/GenBank/DDBJ databases">
        <title>A Genomic Blueprint of the Chicken Gut Microbiome.</title>
        <authorList>
            <person name="Gilroy R."/>
            <person name="Ravi A."/>
            <person name="Getino M."/>
            <person name="Pursley I."/>
            <person name="Horton D.L."/>
            <person name="Alikhan N.-F."/>
            <person name="Baker D."/>
            <person name="Gharbi K."/>
            <person name="Hall N."/>
            <person name="Watson M."/>
            <person name="Adriaenssens E.M."/>
            <person name="Foster-Nyarko E."/>
            <person name="Jarju S."/>
            <person name="Secka A."/>
            <person name="Antonio M."/>
            <person name="Oren A."/>
            <person name="Chaudhuri R."/>
            <person name="La Ragione R.M."/>
            <person name="Hildebrand F."/>
            <person name="Pallen M.J."/>
        </authorList>
    </citation>
    <scope>NUCLEOTIDE SEQUENCE [LARGE SCALE GENOMIC DNA]</scope>
    <source>
        <strain evidence="4 5">Sa1BUA1</strain>
    </source>
</reference>
<evidence type="ECO:0000256" key="2">
    <source>
        <dbReference type="SAM" id="MobiDB-lite"/>
    </source>
</evidence>
<feature type="compositionally biased region" description="Acidic residues" evidence="2">
    <location>
        <begin position="211"/>
        <end position="257"/>
    </location>
</feature>
<evidence type="ECO:0008006" key="6">
    <source>
        <dbReference type="Google" id="ProtNLM"/>
    </source>
</evidence>
<dbReference type="EMBL" id="JACSPO010000002">
    <property type="protein sequence ID" value="MBD8062129.1"/>
    <property type="molecule type" value="Genomic_DNA"/>
</dbReference>
<keyword evidence="5" id="KW-1185">Reference proteome</keyword>
<organism evidence="4 5">
    <name type="scientific">Oceanitalea stevensii</name>
    <dbReference type="NCBI Taxonomy" id="2763072"/>
    <lineage>
        <taxon>Bacteria</taxon>
        <taxon>Bacillati</taxon>
        <taxon>Actinomycetota</taxon>
        <taxon>Actinomycetes</taxon>
        <taxon>Micrococcales</taxon>
        <taxon>Bogoriellaceae</taxon>
        <taxon>Georgenia</taxon>
    </lineage>
</organism>
<name>A0ABR8Z2U8_9MICO</name>
<dbReference type="InterPro" id="IPR011990">
    <property type="entry name" value="TPR-like_helical_dom_sf"/>
</dbReference>
<evidence type="ECO:0000313" key="4">
    <source>
        <dbReference type="EMBL" id="MBD8062129.1"/>
    </source>
</evidence>
<gene>
    <name evidence="4" type="ORF">H9624_07310</name>
</gene>